<proteinExistence type="predicted"/>
<organism evidence="1 2">
    <name type="scientific">Parabacteroides merdae CL03T12C32</name>
    <dbReference type="NCBI Taxonomy" id="999420"/>
    <lineage>
        <taxon>Bacteria</taxon>
        <taxon>Pseudomonadati</taxon>
        <taxon>Bacteroidota</taxon>
        <taxon>Bacteroidia</taxon>
        <taxon>Bacteroidales</taxon>
        <taxon>Tannerellaceae</taxon>
        <taxon>Parabacteroides</taxon>
    </lineage>
</organism>
<comment type="caution">
    <text evidence="1">The sequence shown here is derived from an EMBL/GenBank/DDBJ whole genome shotgun (WGS) entry which is preliminary data.</text>
</comment>
<dbReference type="HOGENOM" id="CLU_2207496_0_0_10"/>
<dbReference type="Proteomes" id="UP000006271">
    <property type="component" value="Unassembled WGS sequence"/>
</dbReference>
<evidence type="ECO:0000313" key="1">
    <source>
        <dbReference type="EMBL" id="EKN14965.1"/>
    </source>
</evidence>
<protein>
    <submittedName>
        <fullName evidence="1">Uncharacterized protein</fullName>
    </submittedName>
</protein>
<dbReference type="PATRIC" id="fig|999420.3.peg.1003"/>
<dbReference type="AlphaFoldDB" id="K5ZUG7"/>
<dbReference type="EMBL" id="AGZQ01000005">
    <property type="protein sequence ID" value="EKN14965.1"/>
    <property type="molecule type" value="Genomic_DNA"/>
</dbReference>
<gene>
    <name evidence="1" type="ORF">HMPREF1060_00987</name>
</gene>
<sequence>MYQNKRYTHTAGDETNLCMKAPQTDSDTAGQSTATADLSALSLEIVEYREKSIAVFGGTKPIKDVLKDLNGLFRADLTYKGERRAGWIYSKKKEQKVREALATCIRV</sequence>
<evidence type="ECO:0000313" key="2">
    <source>
        <dbReference type="Proteomes" id="UP000006271"/>
    </source>
</evidence>
<accession>K5ZUG7</accession>
<reference evidence="1 2" key="1">
    <citation type="submission" date="2012-02" db="EMBL/GenBank/DDBJ databases">
        <title>The Genome Sequence of Parabacteroides merdae CL03T12C32.</title>
        <authorList>
            <consortium name="The Broad Institute Genome Sequencing Platform"/>
            <person name="Earl A."/>
            <person name="Ward D."/>
            <person name="Feldgarden M."/>
            <person name="Gevers D."/>
            <person name="Zitomersky N.L."/>
            <person name="Coyne M.J."/>
            <person name="Comstock L.E."/>
            <person name="Young S.K."/>
            <person name="Zeng Q."/>
            <person name="Gargeya S."/>
            <person name="Fitzgerald M."/>
            <person name="Haas B."/>
            <person name="Abouelleil A."/>
            <person name="Alvarado L."/>
            <person name="Arachchi H.M."/>
            <person name="Berlin A."/>
            <person name="Chapman S.B."/>
            <person name="Gearin G."/>
            <person name="Goldberg J."/>
            <person name="Griggs A."/>
            <person name="Gujja S."/>
            <person name="Hansen M."/>
            <person name="Heiman D."/>
            <person name="Howarth C."/>
            <person name="Larimer J."/>
            <person name="Lui A."/>
            <person name="MacDonald P.J.P."/>
            <person name="McCowen C."/>
            <person name="Montmayeur A."/>
            <person name="Murphy C."/>
            <person name="Neiman D."/>
            <person name="Pearson M."/>
            <person name="Priest M."/>
            <person name="Roberts A."/>
            <person name="Saif S."/>
            <person name="Shea T."/>
            <person name="Sisk P."/>
            <person name="Stolte C."/>
            <person name="Sykes S."/>
            <person name="Wortman J."/>
            <person name="Nusbaum C."/>
            <person name="Birren B."/>
        </authorList>
    </citation>
    <scope>NUCLEOTIDE SEQUENCE [LARGE SCALE GENOMIC DNA]</scope>
    <source>
        <strain evidence="1 2">CL03T12C32</strain>
    </source>
</reference>
<name>K5ZUG7_9BACT</name>